<keyword evidence="5 9" id="KW-0028">Amino-acid biosynthesis</keyword>
<evidence type="ECO:0000256" key="9">
    <source>
        <dbReference type="HAMAP-Rule" id="MF_00135"/>
    </source>
</evidence>
<dbReference type="SUPFAM" id="SSF51366">
    <property type="entry name" value="Ribulose-phoshate binding barrel"/>
    <property type="match status" value="1"/>
</dbReference>
<dbReference type="GO" id="GO:0000162">
    <property type="term" value="P:L-tryptophan biosynthetic process"/>
    <property type="evidence" value="ECO:0007669"/>
    <property type="project" value="UniProtKB-UniRule"/>
</dbReference>
<dbReference type="AlphaFoldDB" id="A0A4Q0MIB5"/>
<keyword evidence="7 9" id="KW-0057">Aromatic amino acid biosynthesis</keyword>
<comment type="caution">
    <text evidence="11">The sequence shown here is derived from an EMBL/GenBank/DDBJ whole genome shotgun (WGS) entry which is preliminary data.</text>
</comment>
<dbReference type="EMBL" id="RYFI01000013">
    <property type="protein sequence ID" value="RXF72736.1"/>
    <property type="molecule type" value="Genomic_DNA"/>
</dbReference>
<dbReference type="InterPro" id="IPR044643">
    <property type="entry name" value="TrpF_fam"/>
</dbReference>
<evidence type="ECO:0000256" key="1">
    <source>
        <dbReference type="ARBA" id="ARBA00001164"/>
    </source>
</evidence>
<evidence type="ECO:0000256" key="4">
    <source>
        <dbReference type="ARBA" id="ARBA00022272"/>
    </source>
</evidence>
<organism evidence="11 12">
    <name type="scientific">Hansschlegelia zhihuaiae</name>
    <dbReference type="NCBI Taxonomy" id="405005"/>
    <lineage>
        <taxon>Bacteria</taxon>
        <taxon>Pseudomonadati</taxon>
        <taxon>Pseudomonadota</taxon>
        <taxon>Alphaproteobacteria</taxon>
        <taxon>Hyphomicrobiales</taxon>
        <taxon>Methylopilaceae</taxon>
        <taxon>Hansschlegelia</taxon>
    </lineage>
</organism>
<dbReference type="InterPro" id="IPR011060">
    <property type="entry name" value="RibuloseP-bd_barrel"/>
</dbReference>
<dbReference type="InterPro" id="IPR013785">
    <property type="entry name" value="Aldolase_TIM"/>
</dbReference>
<dbReference type="Proteomes" id="UP000289708">
    <property type="component" value="Unassembled WGS sequence"/>
</dbReference>
<dbReference type="EC" id="5.3.1.24" evidence="3 9"/>
<evidence type="ECO:0000256" key="3">
    <source>
        <dbReference type="ARBA" id="ARBA00012572"/>
    </source>
</evidence>
<dbReference type="GO" id="GO:0004640">
    <property type="term" value="F:phosphoribosylanthranilate isomerase activity"/>
    <property type="evidence" value="ECO:0007669"/>
    <property type="project" value="UniProtKB-UniRule"/>
</dbReference>
<evidence type="ECO:0000313" key="11">
    <source>
        <dbReference type="EMBL" id="RXF72736.1"/>
    </source>
</evidence>
<dbReference type="Gene3D" id="3.20.20.70">
    <property type="entry name" value="Aldolase class I"/>
    <property type="match status" value="1"/>
</dbReference>
<dbReference type="PANTHER" id="PTHR42894:SF1">
    <property type="entry name" value="N-(5'-PHOSPHORIBOSYL)ANTHRANILATE ISOMERASE"/>
    <property type="match status" value="1"/>
</dbReference>
<keyword evidence="12" id="KW-1185">Reference proteome</keyword>
<evidence type="ECO:0000256" key="6">
    <source>
        <dbReference type="ARBA" id="ARBA00022822"/>
    </source>
</evidence>
<sequence>MTVEIKICGLSEERTLEAAIAAGAEIVGLVSFPKSPRHVAPEQAATLSSLARGRARVALLTVDAGDSLLGETVAAVTPDILQLHGAETPERVKELRRRYDREIWKAVSIDEADDLRRAAPFWETADRVLFDARPPREATLPGGNGVPFDWRLLAALDPHRAFVLSGGLTPGNVAEAIRTTRARAVDVSSGVESAPGVKDAALIAAFVREARAAAA</sequence>
<dbReference type="PANTHER" id="PTHR42894">
    <property type="entry name" value="N-(5'-PHOSPHORIBOSYL)ANTHRANILATE ISOMERASE"/>
    <property type="match status" value="1"/>
</dbReference>
<proteinExistence type="inferred from homology"/>
<feature type="domain" description="N-(5'phosphoribosyl) anthranilate isomerase (PRAI)" evidence="10">
    <location>
        <begin position="5"/>
        <end position="208"/>
    </location>
</feature>
<protein>
    <recommendedName>
        <fullName evidence="4 9">N-(5'-phosphoribosyl)anthranilate isomerase</fullName>
        <shortName evidence="9">PRAI</shortName>
        <ecNumber evidence="3 9">5.3.1.24</ecNumber>
    </recommendedName>
</protein>
<gene>
    <name evidence="9" type="primary">trpF</name>
    <name evidence="11" type="ORF">EK403_14155</name>
</gene>
<dbReference type="Pfam" id="PF00697">
    <property type="entry name" value="PRAI"/>
    <property type="match status" value="1"/>
</dbReference>
<accession>A0A4Q0MIB5</accession>
<keyword evidence="8 9" id="KW-0413">Isomerase</keyword>
<name>A0A4Q0MIB5_9HYPH</name>
<reference evidence="11 12" key="1">
    <citation type="submission" date="2018-12" db="EMBL/GenBank/DDBJ databases">
        <title>bacterium Hansschlegelia zhihuaiae S113.</title>
        <authorList>
            <person name="He J."/>
        </authorList>
    </citation>
    <scope>NUCLEOTIDE SEQUENCE [LARGE SCALE GENOMIC DNA]</scope>
    <source>
        <strain evidence="11 12">S 113</strain>
    </source>
</reference>
<dbReference type="OrthoDB" id="9796196at2"/>
<evidence type="ECO:0000256" key="2">
    <source>
        <dbReference type="ARBA" id="ARBA00004664"/>
    </source>
</evidence>
<comment type="similarity">
    <text evidence="9">Belongs to the TrpF family.</text>
</comment>
<evidence type="ECO:0000313" key="12">
    <source>
        <dbReference type="Proteomes" id="UP000289708"/>
    </source>
</evidence>
<evidence type="ECO:0000256" key="8">
    <source>
        <dbReference type="ARBA" id="ARBA00023235"/>
    </source>
</evidence>
<dbReference type="UniPathway" id="UPA00035">
    <property type="reaction ID" value="UER00042"/>
</dbReference>
<comment type="catalytic activity">
    <reaction evidence="1 9">
        <text>N-(5-phospho-beta-D-ribosyl)anthranilate = 1-(2-carboxyphenylamino)-1-deoxy-D-ribulose 5-phosphate</text>
        <dbReference type="Rhea" id="RHEA:21540"/>
        <dbReference type="ChEBI" id="CHEBI:18277"/>
        <dbReference type="ChEBI" id="CHEBI:58613"/>
        <dbReference type="EC" id="5.3.1.24"/>
    </reaction>
</comment>
<dbReference type="InterPro" id="IPR001240">
    <property type="entry name" value="PRAI_dom"/>
</dbReference>
<dbReference type="NCBIfam" id="NF002295">
    <property type="entry name" value="PRK01222.1-1"/>
    <property type="match status" value="1"/>
</dbReference>
<dbReference type="RefSeq" id="WP_128778159.1">
    <property type="nucleotide sequence ID" value="NZ_RYFI01000013.1"/>
</dbReference>
<comment type="pathway">
    <text evidence="2 9">Amino-acid biosynthesis; L-tryptophan biosynthesis; L-tryptophan from chorismate: step 3/5.</text>
</comment>
<evidence type="ECO:0000256" key="7">
    <source>
        <dbReference type="ARBA" id="ARBA00023141"/>
    </source>
</evidence>
<dbReference type="CDD" id="cd00405">
    <property type="entry name" value="PRAI"/>
    <property type="match status" value="1"/>
</dbReference>
<dbReference type="HAMAP" id="MF_00135">
    <property type="entry name" value="PRAI"/>
    <property type="match status" value="1"/>
</dbReference>
<keyword evidence="6 9" id="KW-0822">Tryptophan biosynthesis</keyword>
<evidence type="ECO:0000256" key="5">
    <source>
        <dbReference type="ARBA" id="ARBA00022605"/>
    </source>
</evidence>
<evidence type="ECO:0000259" key="10">
    <source>
        <dbReference type="Pfam" id="PF00697"/>
    </source>
</evidence>